<dbReference type="InterPro" id="IPR050312">
    <property type="entry name" value="IolE/XylAMocC-like"/>
</dbReference>
<dbReference type="Gene3D" id="3.20.20.150">
    <property type="entry name" value="Divalent-metal-dependent TIM barrel enzymes"/>
    <property type="match status" value="1"/>
</dbReference>
<dbReference type="InterPro" id="IPR013022">
    <property type="entry name" value="Xyl_isomerase-like_TIM-brl"/>
</dbReference>
<gene>
    <name evidence="2" type="ORF">GCM10007415_24390</name>
</gene>
<dbReference type="EMBL" id="BMER01000002">
    <property type="protein sequence ID" value="GGG89356.1"/>
    <property type="molecule type" value="Genomic_DNA"/>
</dbReference>
<dbReference type="RefSeq" id="WP_188506328.1">
    <property type="nucleotide sequence ID" value="NZ_BMER01000002.1"/>
</dbReference>
<sequence length="308" mass="34553">MNRRLMAKLLLTGSAQLMLGRSLWGAVLGVAGWNTGHPIIGLQTYSLRDRPLREAVTAMSQLGIAHCELWEGHVEPWECRWQRGLSPEQQAENRKGLANWRNTVEMGEMREIGERLGQAGIRIMAYNATFKDGISEHDLELAFRIAKALGADTINSSATVKVMPRVDNYAQRYGIRVGLHNHANVRDPNEFATPESFFSGLSERSDYIGINLDTGHFTAAGYDPLAFIAEHHARIFSIHLKDRLKDQGARVPFGTGNTPLAAILQLIQRKQWPIPAFVEYEYEGSDTLAAIRKCLDYCHKSLDQPIMK</sequence>
<accession>A0A917HU88</accession>
<keyword evidence="3" id="KW-1185">Reference proteome</keyword>
<protein>
    <recommendedName>
        <fullName evidence="1">Xylose isomerase-like TIM barrel domain-containing protein</fullName>
    </recommendedName>
</protein>
<dbReference type="PANTHER" id="PTHR12110:SF41">
    <property type="entry name" value="INOSOSE DEHYDRATASE"/>
    <property type="match status" value="1"/>
</dbReference>
<dbReference type="AlphaFoldDB" id="A0A917HU88"/>
<dbReference type="InterPro" id="IPR036237">
    <property type="entry name" value="Xyl_isomerase-like_sf"/>
</dbReference>
<evidence type="ECO:0000259" key="1">
    <source>
        <dbReference type="Pfam" id="PF01261"/>
    </source>
</evidence>
<reference evidence="2" key="1">
    <citation type="journal article" date="2014" name="Int. J. Syst. Evol. Microbiol.">
        <title>Complete genome sequence of Corynebacterium casei LMG S-19264T (=DSM 44701T), isolated from a smear-ripened cheese.</title>
        <authorList>
            <consortium name="US DOE Joint Genome Institute (JGI-PGF)"/>
            <person name="Walter F."/>
            <person name="Albersmeier A."/>
            <person name="Kalinowski J."/>
            <person name="Ruckert C."/>
        </authorList>
    </citation>
    <scope>NUCLEOTIDE SEQUENCE</scope>
    <source>
        <strain evidence="2">CGMCC 1.12195</strain>
    </source>
</reference>
<dbReference type="SUPFAM" id="SSF51658">
    <property type="entry name" value="Xylose isomerase-like"/>
    <property type="match status" value="1"/>
</dbReference>
<evidence type="ECO:0000313" key="2">
    <source>
        <dbReference type="EMBL" id="GGG89356.1"/>
    </source>
</evidence>
<name>A0A917HU88_9SPHI</name>
<dbReference type="Pfam" id="PF01261">
    <property type="entry name" value="AP_endonuc_2"/>
    <property type="match status" value="1"/>
</dbReference>
<evidence type="ECO:0000313" key="3">
    <source>
        <dbReference type="Proteomes" id="UP000660862"/>
    </source>
</evidence>
<reference evidence="2" key="2">
    <citation type="submission" date="2020-09" db="EMBL/GenBank/DDBJ databases">
        <authorList>
            <person name="Sun Q."/>
            <person name="Zhou Y."/>
        </authorList>
    </citation>
    <scope>NUCLEOTIDE SEQUENCE</scope>
    <source>
        <strain evidence="2">CGMCC 1.12195</strain>
    </source>
</reference>
<proteinExistence type="predicted"/>
<organism evidence="2 3">
    <name type="scientific">Parapedobacter pyrenivorans</name>
    <dbReference type="NCBI Taxonomy" id="1305674"/>
    <lineage>
        <taxon>Bacteria</taxon>
        <taxon>Pseudomonadati</taxon>
        <taxon>Bacteroidota</taxon>
        <taxon>Sphingobacteriia</taxon>
        <taxon>Sphingobacteriales</taxon>
        <taxon>Sphingobacteriaceae</taxon>
        <taxon>Parapedobacter</taxon>
    </lineage>
</organism>
<dbReference type="Proteomes" id="UP000660862">
    <property type="component" value="Unassembled WGS sequence"/>
</dbReference>
<dbReference type="PANTHER" id="PTHR12110">
    <property type="entry name" value="HYDROXYPYRUVATE ISOMERASE"/>
    <property type="match status" value="1"/>
</dbReference>
<feature type="domain" description="Xylose isomerase-like TIM barrel" evidence="1">
    <location>
        <begin position="105"/>
        <end position="290"/>
    </location>
</feature>
<comment type="caution">
    <text evidence="2">The sequence shown here is derived from an EMBL/GenBank/DDBJ whole genome shotgun (WGS) entry which is preliminary data.</text>
</comment>